<keyword evidence="1" id="KW-0732">Signal</keyword>
<feature type="chain" id="PRO_5044796970" evidence="1">
    <location>
        <begin position="17"/>
        <end position="504"/>
    </location>
</feature>
<name>A0ABD3QPI3_9STRA</name>
<evidence type="ECO:0000256" key="1">
    <source>
        <dbReference type="SAM" id="SignalP"/>
    </source>
</evidence>
<accession>A0ABD3QPI3</accession>
<reference evidence="2 3" key="1">
    <citation type="journal article" date="2020" name="G3 (Bethesda)">
        <title>Improved Reference Genome for Cyclotella cryptica CCMP332, a Model for Cell Wall Morphogenesis, Salinity Adaptation, and Lipid Production in Diatoms (Bacillariophyta).</title>
        <authorList>
            <person name="Roberts W.R."/>
            <person name="Downey K.M."/>
            <person name="Ruck E.C."/>
            <person name="Traller J.C."/>
            <person name="Alverson A.J."/>
        </authorList>
    </citation>
    <scope>NUCLEOTIDE SEQUENCE [LARGE SCALE GENOMIC DNA]</scope>
    <source>
        <strain evidence="2 3">CCMP332</strain>
    </source>
</reference>
<dbReference type="EMBL" id="JABMIG020000023">
    <property type="protein sequence ID" value="KAL3801929.1"/>
    <property type="molecule type" value="Genomic_DNA"/>
</dbReference>
<gene>
    <name evidence="2" type="ORF">HJC23_010273</name>
</gene>
<proteinExistence type="predicted"/>
<protein>
    <submittedName>
        <fullName evidence="2">Uncharacterized protein</fullName>
    </submittedName>
</protein>
<comment type="caution">
    <text evidence="2">The sequence shown here is derived from an EMBL/GenBank/DDBJ whole genome shotgun (WGS) entry which is preliminary data.</text>
</comment>
<sequence length="504" mass="56465">MPFFLVIAAAAAVAHHLSQRRGNNDEDERAMHAVDRSLLKGLIPIDLLPSEKRLISEQSISTISFYEGNSSDAARMLWDRLNEIIKANPWLCGCLAKGGAEHDEGVDDAPIRIWYDESSSSCPPGMLQHFPRGLVHLSRDTPYAELESVLDKVNVCVKANRDILNETHETLFRVSIIPGYSGSDSLPDEFALVASMSKAFGDDYTFFRLYSMLIGSPIVSLNPLRIREFDDCMAKLMGSTESDYVSHITEDPTWEKIFIRNGSENSADLQGRLFEVSTDWINKLKTSTLQHEIESRRQNVSCSPIEGSSADLDGLDQSGRTVKLVSTNEIIVSWFWNLVRPSVGLLEVDLRDRVKEAGANHAGNYSNAISYTSEDYETPERILESLSSCCRAGKNFDPPTILPRVRVNTCFSVVTNHLYFGESIIEDYEMNGQQDIFRGGKFNLIRHMPLVFLGTLRKVLPKRMSFLDLFRISPKKVGCFVYASADVISIIDKCGIVHEVISSF</sequence>
<feature type="signal peptide" evidence="1">
    <location>
        <begin position="1"/>
        <end position="16"/>
    </location>
</feature>
<keyword evidence="3" id="KW-1185">Reference proteome</keyword>
<dbReference type="AlphaFoldDB" id="A0ABD3QPI3"/>
<evidence type="ECO:0000313" key="2">
    <source>
        <dbReference type="EMBL" id="KAL3801929.1"/>
    </source>
</evidence>
<dbReference type="Proteomes" id="UP001516023">
    <property type="component" value="Unassembled WGS sequence"/>
</dbReference>
<organism evidence="2 3">
    <name type="scientific">Cyclotella cryptica</name>
    <dbReference type="NCBI Taxonomy" id="29204"/>
    <lineage>
        <taxon>Eukaryota</taxon>
        <taxon>Sar</taxon>
        <taxon>Stramenopiles</taxon>
        <taxon>Ochrophyta</taxon>
        <taxon>Bacillariophyta</taxon>
        <taxon>Coscinodiscophyceae</taxon>
        <taxon>Thalassiosirophycidae</taxon>
        <taxon>Stephanodiscales</taxon>
        <taxon>Stephanodiscaceae</taxon>
        <taxon>Cyclotella</taxon>
    </lineage>
</organism>
<evidence type="ECO:0000313" key="3">
    <source>
        <dbReference type="Proteomes" id="UP001516023"/>
    </source>
</evidence>